<dbReference type="AlphaFoldDB" id="A0A6P1DUT9"/>
<comment type="caution">
    <text evidence="2">The sequence shown here is derived from an EMBL/GenBank/DDBJ whole genome shotgun (WGS) entry which is preliminary data.</text>
</comment>
<dbReference type="InterPro" id="IPR028098">
    <property type="entry name" value="Glyco_trans_4-like_N"/>
</dbReference>
<dbReference type="PANTHER" id="PTHR12526">
    <property type="entry name" value="GLYCOSYLTRANSFERASE"/>
    <property type="match status" value="1"/>
</dbReference>
<keyword evidence="2" id="KW-0808">Transferase</keyword>
<evidence type="ECO:0000259" key="1">
    <source>
        <dbReference type="Pfam" id="PF13579"/>
    </source>
</evidence>
<sequence>MSDPNRIACFFSTSGHSGVDRAAAHLIPALARRGYRVDLLKVRRHGPDLDEVPEGVSIVDLGSRHTYACLPAIVRYLRRAQPVVMLSDKDRVNRTALLARALARVPTRLVLSSGTTISIDLASRGPLERWIQRNSMGHLYPMADQVIVTSDGVADDMAAYTGLARERIRSVPSPVAPASLFDAEQPRPDHPWFEQPGIPVILGVGELCGRKDFATLLRAFARVRAARPCRLMIIGKGAARERLLDQAESLGVAQDVDLLGYVPQPYAYMAHAALFVLSSRWEGLGFVLIEAMAVGTPVVSTDCPSGPREILDQGGYGPLVPVGDDEALAHAILATLDDPLPGHALQTGIRRYEIEASTDAYLQAMGLPTRITPDRPSRASKRYSLHAIEER</sequence>
<reference evidence="3" key="1">
    <citation type="journal article" date="2020" name="Microbiol. Resour. Announc.">
        <title>Draft Genome Sequences of Thiorhodococcus mannitoliphagus and Thiorhodococcus minor, Purple Sulfur Photosynthetic Bacteria in the Gammaproteobacterial Family Chromatiaceae.</title>
        <authorList>
            <person name="Aviles F.A."/>
            <person name="Meyer T.E."/>
            <person name="Kyndt J.A."/>
        </authorList>
    </citation>
    <scope>NUCLEOTIDE SEQUENCE [LARGE SCALE GENOMIC DNA]</scope>
    <source>
        <strain evidence="3">DSM 18266</strain>
    </source>
</reference>
<dbReference type="RefSeq" id="WP_164652419.1">
    <property type="nucleotide sequence ID" value="NZ_JAAIJR010000010.1"/>
</dbReference>
<proteinExistence type="predicted"/>
<organism evidence="2 3">
    <name type="scientific">Thiorhodococcus mannitoliphagus</name>
    <dbReference type="NCBI Taxonomy" id="329406"/>
    <lineage>
        <taxon>Bacteria</taxon>
        <taxon>Pseudomonadati</taxon>
        <taxon>Pseudomonadota</taxon>
        <taxon>Gammaproteobacteria</taxon>
        <taxon>Chromatiales</taxon>
        <taxon>Chromatiaceae</taxon>
        <taxon>Thiorhodococcus</taxon>
    </lineage>
</organism>
<accession>A0A6P1DUT9</accession>
<evidence type="ECO:0000313" key="3">
    <source>
        <dbReference type="Proteomes" id="UP000471640"/>
    </source>
</evidence>
<dbReference type="EMBL" id="JAAIJR010000010">
    <property type="protein sequence ID" value="NEX19464.1"/>
    <property type="molecule type" value="Genomic_DNA"/>
</dbReference>
<dbReference type="Gene3D" id="3.40.50.2000">
    <property type="entry name" value="Glycogen Phosphorylase B"/>
    <property type="match status" value="2"/>
</dbReference>
<dbReference type="Pfam" id="PF13692">
    <property type="entry name" value="Glyco_trans_1_4"/>
    <property type="match status" value="1"/>
</dbReference>
<dbReference type="SUPFAM" id="SSF53756">
    <property type="entry name" value="UDP-Glycosyltransferase/glycogen phosphorylase"/>
    <property type="match status" value="1"/>
</dbReference>
<feature type="domain" description="Glycosyltransferase subfamily 4-like N-terminal" evidence="1">
    <location>
        <begin position="17"/>
        <end position="172"/>
    </location>
</feature>
<reference evidence="2 3" key="2">
    <citation type="submission" date="2020-02" db="EMBL/GenBank/DDBJ databases">
        <title>Genome sequences of Thiorhodococcus mannitoliphagus and Thiorhodococcus minor, purple sulfur photosynthetic bacteria in the gammaproteobacterial family, Chromatiaceae.</title>
        <authorList>
            <person name="Aviles F.A."/>
            <person name="Meyer T.E."/>
            <person name="Kyndt J.A."/>
        </authorList>
    </citation>
    <scope>NUCLEOTIDE SEQUENCE [LARGE SCALE GENOMIC DNA]</scope>
    <source>
        <strain evidence="2 3">DSM 18266</strain>
    </source>
</reference>
<evidence type="ECO:0000313" key="2">
    <source>
        <dbReference type="EMBL" id="NEX19464.1"/>
    </source>
</evidence>
<protein>
    <submittedName>
        <fullName evidence="2">Glycosyltransferase</fullName>
    </submittedName>
</protein>
<dbReference type="GO" id="GO:0016757">
    <property type="term" value="F:glycosyltransferase activity"/>
    <property type="evidence" value="ECO:0007669"/>
    <property type="project" value="UniProtKB-ARBA"/>
</dbReference>
<dbReference type="Pfam" id="PF13579">
    <property type="entry name" value="Glyco_trans_4_4"/>
    <property type="match status" value="1"/>
</dbReference>
<keyword evidence="3" id="KW-1185">Reference proteome</keyword>
<dbReference type="Proteomes" id="UP000471640">
    <property type="component" value="Unassembled WGS sequence"/>
</dbReference>
<gene>
    <name evidence="2" type="ORF">G3480_03895</name>
</gene>
<name>A0A6P1DUT9_9GAMM</name>
<dbReference type="CDD" id="cd03811">
    <property type="entry name" value="GT4_GT28_WabH-like"/>
    <property type="match status" value="1"/>
</dbReference>
<dbReference type="PANTHER" id="PTHR12526:SF630">
    <property type="entry name" value="GLYCOSYLTRANSFERASE"/>
    <property type="match status" value="1"/>
</dbReference>